<dbReference type="InterPro" id="IPR055236">
    <property type="entry name" value="EVH1_PP4R3"/>
</dbReference>
<evidence type="ECO:0000313" key="6">
    <source>
        <dbReference type="Proteomes" id="UP000187209"/>
    </source>
</evidence>
<feature type="domain" description="PP4R3 EVH1-like" evidence="4">
    <location>
        <begin position="7"/>
        <end position="95"/>
    </location>
</feature>
<evidence type="ECO:0000313" key="5">
    <source>
        <dbReference type="EMBL" id="OMJ96155.1"/>
    </source>
</evidence>
<dbReference type="Gene3D" id="2.30.29.30">
    <property type="entry name" value="Pleckstrin-homology domain (PH domain)/Phosphotyrosine-binding domain (PTB)"/>
    <property type="match status" value="1"/>
</dbReference>
<feature type="domain" description="Serine/threonine-protein phosphatase 4 regulatory subunit 3-like central" evidence="3">
    <location>
        <begin position="140"/>
        <end position="543"/>
    </location>
</feature>
<dbReference type="Pfam" id="PF22972">
    <property type="entry name" value="EVH1_PP4R3"/>
    <property type="match status" value="1"/>
</dbReference>
<dbReference type="EMBL" id="MPUH01000003">
    <property type="protein sequence ID" value="OMJ96155.1"/>
    <property type="molecule type" value="Genomic_DNA"/>
</dbReference>
<evidence type="ECO:0000256" key="1">
    <source>
        <dbReference type="ARBA" id="ARBA00004123"/>
    </source>
</evidence>
<accession>A0A1R2D4G8</accession>
<dbReference type="Pfam" id="PF04802">
    <property type="entry name" value="PP4R3"/>
    <property type="match status" value="1"/>
</dbReference>
<keyword evidence="6" id="KW-1185">Reference proteome</keyword>
<keyword evidence="2" id="KW-0539">Nucleus</keyword>
<dbReference type="InterPro" id="IPR006887">
    <property type="entry name" value="P4R3-like_central_dom"/>
</dbReference>
<dbReference type="OrthoDB" id="200865at2759"/>
<comment type="subcellular location">
    <subcellularLocation>
        <location evidence="1">Nucleus</location>
    </subcellularLocation>
</comment>
<gene>
    <name evidence="5" type="ORF">SteCoe_336</name>
</gene>
<dbReference type="GO" id="GO:0072542">
    <property type="term" value="F:protein phosphatase activator activity"/>
    <property type="evidence" value="ECO:0007669"/>
    <property type="project" value="TreeGrafter"/>
</dbReference>
<dbReference type="PANTHER" id="PTHR23318:SF0">
    <property type="entry name" value="SERINE_THREONINE-PROTEIN PHOSPHATASE 4 REGULATORY SUBUNIT 3"/>
    <property type="match status" value="1"/>
</dbReference>
<evidence type="ECO:0000256" key="2">
    <source>
        <dbReference type="ARBA" id="ARBA00023242"/>
    </source>
</evidence>
<dbReference type="InterPro" id="IPR011993">
    <property type="entry name" value="PH-like_dom_sf"/>
</dbReference>
<evidence type="ECO:0000259" key="4">
    <source>
        <dbReference type="Pfam" id="PF22972"/>
    </source>
</evidence>
<dbReference type="GO" id="GO:0005654">
    <property type="term" value="C:nucleoplasm"/>
    <property type="evidence" value="ECO:0007669"/>
    <property type="project" value="TreeGrafter"/>
</dbReference>
<reference evidence="5 6" key="1">
    <citation type="submission" date="2016-11" db="EMBL/GenBank/DDBJ databases">
        <title>The macronuclear genome of Stentor coeruleus: a giant cell with tiny introns.</title>
        <authorList>
            <person name="Slabodnick M."/>
            <person name="Ruby J.G."/>
            <person name="Reiff S.B."/>
            <person name="Swart E.C."/>
            <person name="Gosai S."/>
            <person name="Prabakaran S."/>
            <person name="Witkowska E."/>
            <person name="Larue G.E."/>
            <person name="Fisher S."/>
            <person name="Freeman R.M."/>
            <person name="Gunawardena J."/>
            <person name="Chu W."/>
            <person name="Stover N.A."/>
            <person name="Gregory B.D."/>
            <person name="Nowacki M."/>
            <person name="Derisi J."/>
            <person name="Roy S.W."/>
            <person name="Marshall W.F."/>
            <person name="Sood P."/>
        </authorList>
    </citation>
    <scope>NUCLEOTIDE SEQUENCE [LARGE SCALE GENOMIC DNA]</scope>
    <source>
        <strain evidence="5">WM001</strain>
    </source>
</reference>
<dbReference type="AlphaFoldDB" id="A0A1R2D4G8"/>
<dbReference type="InterPro" id="IPR051137">
    <property type="entry name" value="PP4R3-like"/>
</dbReference>
<dbReference type="Proteomes" id="UP000187209">
    <property type="component" value="Unassembled WGS sequence"/>
</dbReference>
<comment type="caution">
    <text evidence="5">The sequence shown here is derived from an EMBL/GenBank/DDBJ whole genome shotgun (WGS) entry which is preliminary data.</text>
</comment>
<sequence>MNETGSRVKLFLLDDVGQWIDRGIGLASITQKVLEIHNEDTFELANSFVIEDITPHRQSETILCWTDSVLNNYALSFQQIEGAEMFWNSFCEIHRIAKGSKGKFLPPIEENLDKIVEFLNCTLDIKDLTGDWLEELNKNVLENIENQECMKKFFEVYKILINLGKINVYEGLLLSESYVAVFKVLEFDSEISFKQNFPNYFAEEVKFNNFLKITDKKFLDLVNLAHRVLCLKEALMSRSFKDPTIQILWNFQIKLWNDIIMYFVNLAEARSSLLLSLSENNLSGYLLLSEALHFSKFINDNSRGSFYEALKNDGILKTLQKKWQFEHSDQVKIRRVILEAFYCIALLSPKLVIDSFTDLSEKLYIQILKDSIISDIESMQKTSELLKLLMQSQNFAIYPIFFKSLYDDVILSYLPLINVNIITSDSYDSVHEILSIISHCLLNDSFTIRYFFITNNVINLVNLIIKDSIAALKISAIKTLKAILVRKDSFLINIMIKSETITVILDTFTSVHNKEGVLFSCILSFFNDIKKNDHWLLIDYVKNMLNDYDFPEIGKIFASDKRLTPIEVRRSRTISFDLTAQEKFTDLEADYSEFLAFDENNQRIDANAGGDLVLGKRPQSEYFAKPEKKPKRSE</sequence>
<dbReference type="SUPFAM" id="SSF50729">
    <property type="entry name" value="PH domain-like"/>
    <property type="match status" value="1"/>
</dbReference>
<evidence type="ECO:0000259" key="3">
    <source>
        <dbReference type="Pfam" id="PF04802"/>
    </source>
</evidence>
<name>A0A1R2D4G8_9CILI</name>
<dbReference type="GO" id="GO:0030289">
    <property type="term" value="C:protein phosphatase 4 complex"/>
    <property type="evidence" value="ECO:0007669"/>
    <property type="project" value="TreeGrafter"/>
</dbReference>
<organism evidence="5 6">
    <name type="scientific">Stentor coeruleus</name>
    <dbReference type="NCBI Taxonomy" id="5963"/>
    <lineage>
        <taxon>Eukaryota</taxon>
        <taxon>Sar</taxon>
        <taxon>Alveolata</taxon>
        <taxon>Ciliophora</taxon>
        <taxon>Postciliodesmatophora</taxon>
        <taxon>Heterotrichea</taxon>
        <taxon>Heterotrichida</taxon>
        <taxon>Stentoridae</taxon>
        <taxon>Stentor</taxon>
    </lineage>
</organism>
<protein>
    <submittedName>
        <fullName evidence="5">Uncharacterized protein</fullName>
    </submittedName>
</protein>
<proteinExistence type="predicted"/>
<dbReference type="PANTHER" id="PTHR23318">
    <property type="entry name" value="ATP SYNTHASE GAMMA-RELATED"/>
    <property type="match status" value="1"/>
</dbReference>